<dbReference type="OrthoDB" id="5361565at2759"/>
<dbReference type="AlphaFoldDB" id="A0A162WIZ9"/>
<proteinExistence type="predicted"/>
<sequence length="555" mass="59798">MRLQLASWLLTSFTTHAYALQCAAPPLNLPIRSLSTAPGTLSRGIPVSIGTPPQQIVLTPSLQLDTSFIPRYSNSCIYTRDSAIPANDTRWSKEDGRTVCASIYGGGFVPSLSTSFHDNGTDEQVVEEWFKVSRVSGWRFVTESFIFVDYMETYMQQNKILPEKRNVTSSFILPEEGATFGGLGGSTLTLTPNSRTLNTLYSEGLVPSRSWSLTNKGLCLGCIDESLSTGEFQSFKLAARDADGELPCLFQVEVEGLEYYPDVGTGGVALIDKPFTACVDPGVAFLVLPTAANARLSQAAVANLEAASNKSMPFGGSLKDGSGHLLLKLEGGLEVNITVPAARMTDGEGPGERTLAVTTGSWGAYGDAVPVLGRPFTDSVVLRWDEIGQEYGMANRNPQTDAKQSLNPLGCDEFPSSKPAETSHSSGIIVGSIIGGFAAGLLFASAAAFFFWRGQRGVRSKYEAMRGEDSVSLRTVDTGGRTLESRMSGTLSAPATSIRESLRSHFGTQSVSPMVEPHLVDDSQIYEAPEEGATYPLGRDRAEMRVYSYSDRWGR</sequence>
<organism evidence="1 2">
    <name type="scientific">Didymella rabiei</name>
    <name type="common">Chickpea ascochyta blight fungus</name>
    <name type="synonym">Mycosphaerella rabiei</name>
    <dbReference type="NCBI Taxonomy" id="5454"/>
    <lineage>
        <taxon>Eukaryota</taxon>
        <taxon>Fungi</taxon>
        <taxon>Dikarya</taxon>
        <taxon>Ascomycota</taxon>
        <taxon>Pezizomycotina</taxon>
        <taxon>Dothideomycetes</taxon>
        <taxon>Pleosporomycetidae</taxon>
        <taxon>Pleosporales</taxon>
        <taxon>Pleosporineae</taxon>
        <taxon>Didymellaceae</taxon>
        <taxon>Ascochyta</taxon>
    </lineage>
</organism>
<dbReference type="InterPro" id="IPR021109">
    <property type="entry name" value="Peptidase_aspartic_dom_sf"/>
</dbReference>
<reference evidence="1 2" key="1">
    <citation type="journal article" date="2016" name="Sci. Rep.">
        <title>Draft genome sequencing and secretome analysis of fungal phytopathogen Ascochyta rabiei provides insight into the necrotrophic effector repertoire.</title>
        <authorList>
            <person name="Verma S."/>
            <person name="Gazara R.K."/>
            <person name="Nizam S."/>
            <person name="Parween S."/>
            <person name="Chattopadhyay D."/>
            <person name="Verma P.K."/>
        </authorList>
    </citation>
    <scope>NUCLEOTIDE SEQUENCE [LARGE SCALE GENOMIC DNA]</scope>
    <source>
        <strain evidence="1 2">ArDII</strain>
    </source>
</reference>
<evidence type="ECO:0000313" key="2">
    <source>
        <dbReference type="Proteomes" id="UP000076837"/>
    </source>
</evidence>
<dbReference type="EMBL" id="JYNV01000304">
    <property type="protein sequence ID" value="KZM19059.1"/>
    <property type="molecule type" value="Genomic_DNA"/>
</dbReference>
<gene>
    <name evidence="1" type="ORF">ST47_g9805</name>
</gene>
<dbReference type="Proteomes" id="UP000076837">
    <property type="component" value="Unassembled WGS sequence"/>
</dbReference>
<name>A0A162WIZ9_DIDRA</name>
<keyword evidence="2" id="KW-1185">Reference proteome</keyword>
<accession>A0A162WIZ9</accession>
<comment type="caution">
    <text evidence="1">The sequence shown here is derived from an EMBL/GenBank/DDBJ whole genome shotgun (WGS) entry which is preliminary data.</text>
</comment>
<dbReference type="Gene3D" id="2.40.70.10">
    <property type="entry name" value="Acid Proteases"/>
    <property type="match status" value="1"/>
</dbReference>
<evidence type="ECO:0000313" key="1">
    <source>
        <dbReference type="EMBL" id="KZM19059.1"/>
    </source>
</evidence>
<protein>
    <submittedName>
        <fullName evidence="1">Uncharacterized protein</fullName>
    </submittedName>
</protein>
<dbReference type="SUPFAM" id="SSF50630">
    <property type="entry name" value="Acid proteases"/>
    <property type="match status" value="1"/>
</dbReference>